<comment type="caution">
    <text evidence="4">The sequence shown here is derived from an EMBL/GenBank/DDBJ whole genome shotgun (WGS) entry which is preliminary data.</text>
</comment>
<feature type="binding site" evidence="3">
    <location>
        <position position="282"/>
    </location>
    <ligand>
        <name>Mg(2+)</name>
        <dbReference type="ChEBI" id="CHEBI:18420"/>
        <label>1</label>
    </ligand>
</feature>
<evidence type="ECO:0000256" key="2">
    <source>
        <dbReference type="ARBA" id="ARBA00022801"/>
    </source>
</evidence>
<comment type="similarity">
    <text evidence="1">Belongs to the ADP-ribosylglycohydrolase family.</text>
</comment>
<evidence type="ECO:0000256" key="3">
    <source>
        <dbReference type="PIRSR" id="PIRSR605502-1"/>
    </source>
</evidence>
<feature type="binding site" evidence="3">
    <location>
        <position position="283"/>
    </location>
    <ligand>
        <name>Mg(2+)</name>
        <dbReference type="ChEBI" id="CHEBI:18420"/>
        <label>1</label>
    </ligand>
</feature>
<dbReference type="SUPFAM" id="SSF101478">
    <property type="entry name" value="ADP-ribosylglycohydrolase"/>
    <property type="match status" value="1"/>
</dbReference>
<dbReference type="AlphaFoldDB" id="A0ABD6RKL8"/>
<dbReference type="InterPro" id="IPR050792">
    <property type="entry name" value="ADP-ribosylglycohydrolase"/>
</dbReference>
<dbReference type="RefSeq" id="WP_084917200.1">
    <property type="nucleotide sequence ID" value="NZ_NCUU01000038.1"/>
</dbReference>
<dbReference type="GO" id="GO:0016787">
    <property type="term" value="F:hydrolase activity"/>
    <property type="evidence" value="ECO:0007669"/>
    <property type="project" value="UniProtKB-KW"/>
</dbReference>
<dbReference type="EMBL" id="NCUU01000038">
    <property type="protein sequence ID" value="ORO74755.1"/>
    <property type="molecule type" value="Genomic_DNA"/>
</dbReference>
<evidence type="ECO:0000313" key="4">
    <source>
        <dbReference type="EMBL" id="ORO74755.1"/>
    </source>
</evidence>
<comment type="cofactor">
    <cofactor evidence="3">
        <name>Mg(2+)</name>
        <dbReference type="ChEBI" id="CHEBI:18420"/>
    </cofactor>
    <text evidence="3">Binds 2 magnesium ions per subunit.</text>
</comment>
<dbReference type="Gene3D" id="1.10.4080.10">
    <property type="entry name" value="ADP-ribosylation/Crystallin J1"/>
    <property type="match status" value="1"/>
</dbReference>
<dbReference type="InterPro" id="IPR036705">
    <property type="entry name" value="Ribosyl_crysJ1_sf"/>
</dbReference>
<dbReference type="Pfam" id="PF03747">
    <property type="entry name" value="ADP_ribosyl_GH"/>
    <property type="match status" value="1"/>
</dbReference>
<name>A0ABD6RKL8_STROR</name>
<keyword evidence="3" id="KW-0460">Magnesium</keyword>
<accession>A0ABD6RKL8</accession>
<evidence type="ECO:0000256" key="1">
    <source>
        <dbReference type="ARBA" id="ARBA00010702"/>
    </source>
</evidence>
<feature type="binding site" evidence="3">
    <location>
        <position position="69"/>
    </location>
    <ligand>
        <name>Mg(2+)</name>
        <dbReference type="ChEBI" id="CHEBI:18420"/>
        <label>1</label>
    </ligand>
</feature>
<proteinExistence type="inferred from homology"/>
<reference evidence="4 5" key="1">
    <citation type="journal article" date="2016" name="Eur. J. Clin. Microbiol. Infect. Dis.">
        <title>Whole genome sequencing as a tool for phylogenetic analysis of clinical strains of Mitis group streptococci.</title>
        <authorList>
            <person name="Rasmussen L.H."/>
            <person name="Dargis R."/>
            <person name="Hojholt K."/>
            <person name="Christensen J.J."/>
            <person name="Skovgaard O."/>
            <person name="Justesen U.S."/>
            <person name="Rosenvinge F.S."/>
            <person name="Moser C."/>
            <person name="Lukjancenko O."/>
            <person name="Rasmussen S."/>
            <person name="Nielsen X.C."/>
        </authorList>
    </citation>
    <scope>NUCLEOTIDE SEQUENCE [LARGE SCALE GENOMIC DNA]</scope>
    <source>
        <strain evidence="4 5">RH_5486_10</strain>
    </source>
</reference>
<evidence type="ECO:0000313" key="5">
    <source>
        <dbReference type="Proteomes" id="UP000193111"/>
    </source>
</evidence>
<dbReference type="PANTHER" id="PTHR16222:SF24">
    <property type="entry name" value="ADP-RIBOSYLHYDROLASE ARH3"/>
    <property type="match status" value="1"/>
</dbReference>
<organism evidence="4 5">
    <name type="scientific">Streptococcus oralis subsp. oralis</name>
    <dbReference type="NCBI Taxonomy" id="1891914"/>
    <lineage>
        <taxon>Bacteria</taxon>
        <taxon>Bacillati</taxon>
        <taxon>Bacillota</taxon>
        <taxon>Bacilli</taxon>
        <taxon>Lactobacillales</taxon>
        <taxon>Streptococcaceae</taxon>
        <taxon>Streptococcus</taxon>
    </lineage>
</organism>
<keyword evidence="2" id="KW-0378">Hydrolase</keyword>
<protein>
    <submittedName>
        <fullName evidence="4">ADP-ribosylglycohydrolase</fullName>
    </submittedName>
</protein>
<sequence length="331" mass="38041">MRLRDKWEDDSNQYRRYNLKQKINSVIFGLAIGDALGVPVEFRDRDTYHISDMVGYGTYNQPTGTWSDDTSLSLALIEHLCEDSDLNGLMDKFVAYRQGYLTPFGYCFDIGVATNQAIERYLAGVSPEKCGGTSERDNGNGALMRISPLALLLYENFDFSYRSKIIEKYTKLTHAHPRSIVASILYVQLLIGFLLNIRLEKLLCQSKPYLEDYFKKNPEYWEEYQEHFREIFDREFYQKSREDIASTGYVVDTLKACLWCLGTTDSFEEAVLKAVNLGGDTDTIGAITGTLAGAHYQLEGIPEKWIQQLANRELIDEKCRQLLEHLYKQSK</sequence>
<dbReference type="Proteomes" id="UP000193111">
    <property type="component" value="Unassembled WGS sequence"/>
</dbReference>
<gene>
    <name evidence="4" type="ORF">B7711_00995</name>
</gene>
<feature type="binding site" evidence="3">
    <location>
        <position position="67"/>
    </location>
    <ligand>
        <name>Mg(2+)</name>
        <dbReference type="ChEBI" id="CHEBI:18420"/>
        <label>1</label>
    </ligand>
</feature>
<dbReference type="PANTHER" id="PTHR16222">
    <property type="entry name" value="ADP-RIBOSYLGLYCOHYDROLASE"/>
    <property type="match status" value="1"/>
</dbReference>
<keyword evidence="3" id="KW-0479">Metal-binding</keyword>
<dbReference type="InterPro" id="IPR005502">
    <property type="entry name" value="Ribosyl_crysJ1"/>
</dbReference>
<feature type="binding site" evidence="3">
    <location>
        <position position="68"/>
    </location>
    <ligand>
        <name>Mg(2+)</name>
        <dbReference type="ChEBI" id="CHEBI:18420"/>
        <label>1</label>
    </ligand>
</feature>
<feature type="binding site" evidence="3">
    <location>
        <position position="280"/>
    </location>
    <ligand>
        <name>Mg(2+)</name>
        <dbReference type="ChEBI" id="CHEBI:18420"/>
        <label>1</label>
    </ligand>
</feature>